<dbReference type="Gene3D" id="3.30.70.270">
    <property type="match status" value="1"/>
</dbReference>
<dbReference type="CDD" id="cd01949">
    <property type="entry name" value="GGDEF"/>
    <property type="match status" value="1"/>
</dbReference>
<evidence type="ECO:0000313" key="5">
    <source>
        <dbReference type="Proteomes" id="UP000033423"/>
    </source>
</evidence>
<comment type="catalytic activity">
    <reaction evidence="2">
        <text>2 GTP = 3',3'-c-di-GMP + 2 diphosphate</text>
        <dbReference type="Rhea" id="RHEA:24898"/>
        <dbReference type="ChEBI" id="CHEBI:33019"/>
        <dbReference type="ChEBI" id="CHEBI:37565"/>
        <dbReference type="ChEBI" id="CHEBI:58805"/>
        <dbReference type="EC" id="2.7.7.65"/>
    </reaction>
</comment>
<organism evidence="4 5">
    <name type="scientific">Candidatus Magnetobacterium bavaricum</name>
    <dbReference type="NCBI Taxonomy" id="29290"/>
    <lineage>
        <taxon>Bacteria</taxon>
        <taxon>Pseudomonadati</taxon>
        <taxon>Nitrospirota</taxon>
        <taxon>Thermodesulfovibrionia</taxon>
        <taxon>Thermodesulfovibrionales</taxon>
        <taxon>Candidatus Magnetobacteriaceae</taxon>
        <taxon>Candidatus Magnetobacterium</taxon>
    </lineage>
</organism>
<dbReference type="InterPro" id="IPR029016">
    <property type="entry name" value="GAF-like_dom_sf"/>
</dbReference>
<dbReference type="SMART" id="SM00267">
    <property type="entry name" value="GGDEF"/>
    <property type="match status" value="1"/>
</dbReference>
<evidence type="ECO:0000256" key="1">
    <source>
        <dbReference type="ARBA" id="ARBA00012528"/>
    </source>
</evidence>
<dbReference type="InterPro" id="IPR000160">
    <property type="entry name" value="GGDEF_dom"/>
</dbReference>
<dbReference type="Proteomes" id="UP000033423">
    <property type="component" value="Unassembled WGS sequence"/>
</dbReference>
<evidence type="ECO:0000256" key="2">
    <source>
        <dbReference type="ARBA" id="ARBA00034247"/>
    </source>
</evidence>
<proteinExistence type="predicted"/>
<dbReference type="InterPro" id="IPR029787">
    <property type="entry name" value="Nucleotide_cyclase"/>
</dbReference>
<reference evidence="4 5" key="1">
    <citation type="submission" date="2015-02" db="EMBL/GenBank/DDBJ databases">
        <title>Single-cell genomics of uncultivated deep-branching MTB reveals a conserved set of magnetosome genes.</title>
        <authorList>
            <person name="Kolinko S."/>
            <person name="Richter M."/>
            <person name="Glockner F.O."/>
            <person name="Brachmann A."/>
            <person name="Schuler D."/>
        </authorList>
    </citation>
    <scope>NUCLEOTIDE SEQUENCE [LARGE SCALE GENOMIC DNA]</scope>
    <source>
        <strain evidence="4">TM-1</strain>
    </source>
</reference>
<dbReference type="AlphaFoldDB" id="A0A0F3GUM7"/>
<dbReference type="InterPro" id="IPR003018">
    <property type="entry name" value="GAF"/>
</dbReference>
<dbReference type="InterPro" id="IPR050469">
    <property type="entry name" value="Diguanylate_Cyclase"/>
</dbReference>
<accession>A0A0F3GUM7</accession>
<dbReference type="PANTHER" id="PTHR45138">
    <property type="entry name" value="REGULATORY COMPONENTS OF SENSORY TRANSDUCTION SYSTEM"/>
    <property type="match status" value="1"/>
</dbReference>
<comment type="caution">
    <text evidence="4">The sequence shown here is derived from an EMBL/GenBank/DDBJ whole genome shotgun (WGS) entry which is preliminary data.</text>
</comment>
<dbReference type="PANTHER" id="PTHR45138:SF9">
    <property type="entry name" value="DIGUANYLATE CYCLASE DGCM-RELATED"/>
    <property type="match status" value="1"/>
</dbReference>
<dbReference type="NCBIfam" id="TIGR00254">
    <property type="entry name" value="GGDEF"/>
    <property type="match status" value="1"/>
</dbReference>
<dbReference type="SUPFAM" id="SSF55781">
    <property type="entry name" value="GAF domain-like"/>
    <property type="match status" value="1"/>
</dbReference>
<dbReference type="Pfam" id="PF13185">
    <property type="entry name" value="GAF_2"/>
    <property type="match status" value="1"/>
</dbReference>
<keyword evidence="5" id="KW-1185">Reference proteome</keyword>
<dbReference type="GO" id="GO:0052621">
    <property type="term" value="F:diguanylate cyclase activity"/>
    <property type="evidence" value="ECO:0007669"/>
    <property type="project" value="UniProtKB-EC"/>
</dbReference>
<feature type="domain" description="GGDEF" evidence="3">
    <location>
        <begin position="198"/>
        <end position="327"/>
    </location>
</feature>
<sequence length="327" mass="37526">MEVLFKDICKAARELSKQESAVHTVHEILFAMRKSIGISRGALVLKSPEDDYLRIATRYNISGHFSSAYRRGIGNGIVGRVFYKDQFVVVTDQSDMDDYYDLWMEKDYDVAIAVQVSIDSRTVGFLALYFDKGFEVTQSLQEFLIVMSILIAEALSKEQFTALLNQLRDIDSTTGLAYFHFFHKKLRDEFEKSRRHKIPLTLVIMDMDNFKDILNIYGFEVARELYVELADHLKSCIRGIDMLGCYGIDEFILYMPNTPMDKAQVVIERFQDTLKTKRFTDKDLCTTLSIGITTLKEHNTIDDLLTHAQVALYNARITSTGVVHCID</sequence>
<evidence type="ECO:0000259" key="3">
    <source>
        <dbReference type="PROSITE" id="PS50887"/>
    </source>
</evidence>
<dbReference type="Gene3D" id="3.30.450.40">
    <property type="match status" value="1"/>
</dbReference>
<name>A0A0F3GUM7_9BACT</name>
<dbReference type="EC" id="2.7.7.65" evidence="1"/>
<dbReference type="Pfam" id="PF00990">
    <property type="entry name" value="GGDEF"/>
    <property type="match status" value="1"/>
</dbReference>
<gene>
    <name evidence="4" type="ORF">MBAV_002252</name>
</gene>
<evidence type="ECO:0000313" key="4">
    <source>
        <dbReference type="EMBL" id="KJU85552.1"/>
    </source>
</evidence>
<dbReference type="PROSITE" id="PS50887">
    <property type="entry name" value="GGDEF"/>
    <property type="match status" value="1"/>
</dbReference>
<dbReference type="EMBL" id="LACI01000972">
    <property type="protein sequence ID" value="KJU85552.1"/>
    <property type="molecule type" value="Genomic_DNA"/>
</dbReference>
<protein>
    <recommendedName>
        <fullName evidence="1">diguanylate cyclase</fullName>
        <ecNumber evidence="1">2.7.7.65</ecNumber>
    </recommendedName>
</protein>
<dbReference type="InterPro" id="IPR043128">
    <property type="entry name" value="Rev_trsase/Diguanyl_cyclase"/>
</dbReference>
<dbReference type="SUPFAM" id="SSF55073">
    <property type="entry name" value="Nucleotide cyclase"/>
    <property type="match status" value="1"/>
</dbReference>